<comment type="caution">
    <text evidence="1">The sequence shown here is derived from an EMBL/GenBank/DDBJ whole genome shotgun (WGS) entry which is preliminary data.</text>
</comment>
<keyword evidence="2" id="KW-1185">Reference proteome</keyword>
<proteinExistence type="predicted"/>
<evidence type="ECO:0000313" key="2">
    <source>
        <dbReference type="Proteomes" id="UP000801864"/>
    </source>
</evidence>
<gene>
    <name evidence="1" type="ORF">CFAM422_002758</name>
</gene>
<name>A0A9P5CE79_9HYPO</name>
<dbReference type="AlphaFoldDB" id="A0A9P5CE79"/>
<reference evidence="1 2" key="1">
    <citation type="submission" date="2018-06" db="EMBL/GenBank/DDBJ databases">
        <title>Genome analysis of cellulolytic fungus Trichoderma lentiforme CFAM-422.</title>
        <authorList>
            <person name="Steindorff A.S."/>
            <person name="Formighieri E.F."/>
            <person name="Midorikawa G.E.O."/>
            <person name="Tamietti M.S."/>
            <person name="Ramos E.Z."/>
            <person name="Silva A.S."/>
            <person name="Bon E.P.S."/>
            <person name="Mendes T.D."/>
            <person name="Damaso M.C.T."/>
            <person name="Favaro L.C.L."/>
        </authorList>
    </citation>
    <scope>NUCLEOTIDE SEQUENCE [LARGE SCALE GENOMIC DNA]</scope>
    <source>
        <strain evidence="1 2">CFAM-422</strain>
    </source>
</reference>
<dbReference type="EMBL" id="QLNT01000004">
    <property type="protein sequence ID" value="KAF3074641.1"/>
    <property type="molecule type" value="Genomic_DNA"/>
</dbReference>
<dbReference type="Proteomes" id="UP000801864">
    <property type="component" value="Unassembled WGS sequence"/>
</dbReference>
<sequence>MPISPADFELTMVCQVYDNWAVGNVETASDDAGPCLFSTASDLVSEAPTQALSTPIASVQK</sequence>
<protein>
    <submittedName>
        <fullName evidence="1">Uncharacterized protein</fullName>
    </submittedName>
</protein>
<evidence type="ECO:0000313" key="1">
    <source>
        <dbReference type="EMBL" id="KAF3074641.1"/>
    </source>
</evidence>
<organism evidence="1 2">
    <name type="scientific">Trichoderma lentiforme</name>
    <dbReference type="NCBI Taxonomy" id="1567552"/>
    <lineage>
        <taxon>Eukaryota</taxon>
        <taxon>Fungi</taxon>
        <taxon>Dikarya</taxon>
        <taxon>Ascomycota</taxon>
        <taxon>Pezizomycotina</taxon>
        <taxon>Sordariomycetes</taxon>
        <taxon>Hypocreomycetidae</taxon>
        <taxon>Hypocreales</taxon>
        <taxon>Hypocreaceae</taxon>
        <taxon>Trichoderma</taxon>
    </lineage>
</organism>
<accession>A0A9P5CE79</accession>